<protein>
    <submittedName>
        <fullName evidence="1">Uncharacterized protein</fullName>
    </submittedName>
</protein>
<keyword evidence="2" id="KW-1185">Reference proteome</keyword>
<name>A0AAD6MQL5_9EURO</name>
<reference evidence="1" key="1">
    <citation type="journal article" date="2023" name="IMA Fungus">
        <title>Comparative genomic study of the Penicillium genus elucidates a diverse pangenome and 15 lateral gene transfer events.</title>
        <authorList>
            <person name="Petersen C."/>
            <person name="Sorensen T."/>
            <person name="Nielsen M.R."/>
            <person name="Sondergaard T.E."/>
            <person name="Sorensen J.L."/>
            <person name="Fitzpatrick D.A."/>
            <person name="Frisvad J.C."/>
            <person name="Nielsen K.L."/>
        </authorList>
    </citation>
    <scope>NUCLEOTIDE SEQUENCE</scope>
    <source>
        <strain evidence="1">IBT 17514</strain>
    </source>
</reference>
<dbReference type="EMBL" id="JAQJAN010000021">
    <property type="protein sequence ID" value="KAJ5703673.1"/>
    <property type="molecule type" value="Genomic_DNA"/>
</dbReference>
<proteinExistence type="predicted"/>
<evidence type="ECO:0000313" key="1">
    <source>
        <dbReference type="EMBL" id="KAJ5703673.1"/>
    </source>
</evidence>
<dbReference type="InterPro" id="IPR049232">
    <property type="entry name" value="DUF6829"/>
</dbReference>
<dbReference type="Proteomes" id="UP001215712">
    <property type="component" value="Unassembled WGS sequence"/>
</dbReference>
<reference evidence="1" key="2">
    <citation type="submission" date="2023-01" db="EMBL/GenBank/DDBJ databases">
        <authorList>
            <person name="Petersen C."/>
        </authorList>
    </citation>
    <scope>NUCLEOTIDE SEQUENCE</scope>
    <source>
        <strain evidence="1">IBT 17514</strain>
    </source>
</reference>
<sequence>MARTFTDILFRKELASIRDEELVQLLYADFGPEIDHLKGVPRAVEGDGNPPKGNLTENGFSPSRLLFGEDFDEVNRTITNVRAVKWLFANEYEAFTANQPAVVKLSPKTFQELRERVLPSWEDPDYLLALIVALVVGDMGKDPHLAGEIAARQSTGDKHDHENHDECLAEAVECGILDKPLSRLSDARREEVVLGINVGATLNIPQLTQGENVPGSLQPLLRFRGHRAHGEAFNIKYQEIIFDVSGAGGHLDSRGATRMIEPVCQSFLQAWPILSDVITNERSLREAYDAVLQNRGELIAEKGFPLLSPTDPSHRALLRLFAMGRVADQATAEQFQDAFQGLSDTTREALINGMNVDGINDGNAVVLYYMPALFAETLRVLRTASSEDRVIALQSLMGFMVRSFDGSKPQPDQLGSIKERNVSPAVDLVRSQAFHDNLRLLDDYTLPEES</sequence>
<organism evidence="1 2">
    <name type="scientific">Penicillium malachiteum</name>
    <dbReference type="NCBI Taxonomy" id="1324776"/>
    <lineage>
        <taxon>Eukaryota</taxon>
        <taxon>Fungi</taxon>
        <taxon>Dikarya</taxon>
        <taxon>Ascomycota</taxon>
        <taxon>Pezizomycotina</taxon>
        <taxon>Eurotiomycetes</taxon>
        <taxon>Eurotiomycetidae</taxon>
        <taxon>Eurotiales</taxon>
        <taxon>Aspergillaceae</taxon>
        <taxon>Penicillium</taxon>
    </lineage>
</organism>
<gene>
    <name evidence="1" type="ORF">N7493_011598</name>
</gene>
<accession>A0AAD6MQL5</accession>
<evidence type="ECO:0000313" key="2">
    <source>
        <dbReference type="Proteomes" id="UP001215712"/>
    </source>
</evidence>
<dbReference type="AlphaFoldDB" id="A0AAD6MQL5"/>
<comment type="caution">
    <text evidence="1">The sequence shown here is derived from an EMBL/GenBank/DDBJ whole genome shotgun (WGS) entry which is preliminary data.</text>
</comment>
<dbReference type="Pfam" id="PF20717">
    <property type="entry name" value="DUF6829"/>
    <property type="match status" value="1"/>
</dbReference>